<evidence type="ECO:0000313" key="3">
    <source>
        <dbReference type="EMBL" id="GGC29787.1"/>
    </source>
</evidence>
<feature type="domain" description="BON" evidence="2">
    <location>
        <begin position="52"/>
        <end position="122"/>
    </location>
</feature>
<evidence type="ECO:0000313" key="4">
    <source>
        <dbReference type="Proteomes" id="UP000602004"/>
    </source>
</evidence>
<proteinExistence type="predicted"/>
<reference evidence="4" key="1">
    <citation type="journal article" date="2019" name="Int. J. Syst. Evol. Microbiol.">
        <title>The Global Catalogue of Microorganisms (GCM) 10K type strain sequencing project: providing services to taxonomists for standard genome sequencing and annotation.</title>
        <authorList>
            <consortium name="The Broad Institute Genomics Platform"/>
            <consortium name="The Broad Institute Genome Sequencing Center for Infectious Disease"/>
            <person name="Wu L."/>
            <person name="Ma J."/>
        </authorList>
    </citation>
    <scope>NUCLEOTIDE SEQUENCE [LARGE SCALE GENOMIC DNA]</scope>
    <source>
        <strain evidence="4">CGMCC 1.15103</strain>
    </source>
</reference>
<keyword evidence="1" id="KW-0732">Signal</keyword>
<feature type="chain" id="PRO_5045668094" description="BON domain-containing protein" evidence="1">
    <location>
        <begin position="21"/>
        <end position="124"/>
    </location>
</feature>
<evidence type="ECO:0000256" key="1">
    <source>
        <dbReference type="SAM" id="SignalP"/>
    </source>
</evidence>
<dbReference type="PROSITE" id="PS50914">
    <property type="entry name" value="BON"/>
    <property type="match status" value="1"/>
</dbReference>
<dbReference type="EMBL" id="BMHL01000002">
    <property type="protein sequence ID" value="GGC29787.1"/>
    <property type="molecule type" value="Genomic_DNA"/>
</dbReference>
<keyword evidence="4" id="KW-1185">Reference proteome</keyword>
<comment type="caution">
    <text evidence="3">The sequence shown here is derived from an EMBL/GenBank/DDBJ whole genome shotgun (WGS) entry which is preliminary data.</text>
</comment>
<protein>
    <recommendedName>
        <fullName evidence="2">BON domain-containing protein</fullName>
    </recommendedName>
</protein>
<organism evidence="3 4">
    <name type="scientific">Paraburkholderia caffeinilytica</name>
    <dbReference type="NCBI Taxonomy" id="1761016"/>
    <lineage>
        <taxon>Bacteria</taxon>
        <taxon>Pseudomonadati</taxon>
        <taxon>Pseudomonadota</taxon>
        <taxon>Betaproteobacteria</taxon>
        <taxon>Burkholderiales</taxon>
        <taxon>Burkholderiaceae</taxon>
        <taxon>Paraburkholderia</taxon>
    </lineage>
</organism>
<sequence length="124" mass="12774">MKYKTTLCALVGWLSTIAPAQEPASGAIAQNGAAVTGDASQSGVSKKAERAANHLFARNVHLALNRTKGLEGADIAVFANSRTGEVILGGFIESQDQERIATEAAGKVAGVKSVTSKIVVRPAL</sequence>
<evidence type="ECO:0000259" key="2">
    <source>
        <dbReference type="PROSITE" id="PS50914"/>
    </source>
</evidence>
<dbReference type="Gene3D" id="3.30.1340.30">
    <property type="match status" value="1"/>
</dbReference>
<gene>
    <name evidence="3" type="ORF">GCM10011400_15480</name>
</gene>
<dbReference type="Pfam" id="PF04972">
    <property type="entry name" value="BON"/>
    <property type="match status" value="1"/>
</dbReference>
<name>A0ABQ1LXM2_9BURK</name>
<feature type="signal peptide" evidence="1">
    <location>
        <begin position="1"/>
        <end position="20"/>
    </location>
</feature>
<accession>A0ABQ1LXM2</accession>
<dbReference type="RefSeq" id="WP_162831490.1">
    <property type="nucleotide sequence ID" value="NZ_BMHL01000002.1"/>
</dbReference>
<dbReference type="Proteomes" id="UP000602004">
    <property type="component" value="Unassembled WGS sequence"/>
</dbReference>
<dbReference type="InterPro" id="IPR007055">
    <property type="entry name" value="BON_dom"/>
</dbReference>